<gene>
    <name evidence="2" type="ORF">OHV25_10570</name>
</gene>
<organism evidence="2">
    <name type="scientific">Streptomyces sp. NBC_00060</name>
    <dbReference type="NCBI Taxonomy" id="2975636"/>
    <lineage>
        <taxon>Bacteria</taxon>
        <taxon>Bacillati</taxon>
        <taxon>Actinomycetota</taxon>
        <taxon>Actinomycetes</taxon>
        <taxon>Kitasatosporales</taxon>
        <taxon>Streptomycetaceae</taxon>
        <taxon>Streptomyces</taxon>
    </lineage>
</organism>
<reference evidence="2" key="1">
    <citation type="submission" date="2022-10" db="EMBL/GenBank/DDBJ databases">
        <title>The complete genomes of actinobacterial strains from the NBC collection.</title>
        <authorList>
            <person name="Joergensen T.S."/>
            <person name="Alvarez Arevalo M."/>
            <person name="Sterndorff E.B."/>
            <person name="Faurdal D."/>
            <person name="Vuksanovic O."/>
            <person name="Mourched A.-S."/>
            <person name="Charusanti P."/>
            <person name="Shaw S."/>
            <person name="Blin K."/>
            <person name="Weber T."/>
        </authorList>
    </citation>
    <scope>NUCLEOTIDE SEQUENCE</scope>
    <source>
        <strain evidence="2">NBC_00060</strain>
    </source>
</reference>
<dbReference type="EMBL" id="CP108253">
    <property type="protein sequence ID" value="WTU39991.1"/>
    <property type="molecule type" value="Genomic_DNA"/>
</dbReference>
<dbReference type="Gene3D" id="1.10.287.1060">
    <property type="entry name" value="ESAT-6-like"/>
    <property type="match status" value="1"/>
</dbReference>
<sequence>MGDTGPDLKIRYENVQEIANSIRAISKRITDDLGRMEAAVNVVAATWDGEAHGQYLKVQKDYRADANDIQQTLEKIARTIETGKESYHATDLKASRLFTEGY</sequence>
<evidence type="ECO:0000313" key="2">
    <source>
        <dbReference type="EMBL" id="WTU39991.1"/>
    </source>
</evidence>
<dbReference type="InterPro" id="IPR036689">
    <property type="entry name" value="ESAT-6-like_sf"/>
</dbReference>
<evidence type="ECO:0000256" key="1">
    <source>
        <dbReference type="RuleBase" id="RU362001"/>
    </source>
</evidence>
<comment type="similarity">
    <text evidence="1">Belongs to the WXG100 family.</text>
</comment>
<dbReference type="InterPro" id="IPR010310">
    <property type="entry name" value="T7SS_ESAT-6-like"/>
</dbReference>
<dbReference type="AlphaFoldDB" id="A0AAU2GXQ4"/>
<accession>A0AAU2GXQ4</accession>
<protein>
    <recommendedName>
        <fullName evidence="1">ESAT-6-like protein</fullName>
    </recommendedName>
</protein>
<dbReference type="SUPFAM" id="SSF140453">
    <property type="entry name" value="EsxAB dimer-like"/>
    <property type="match status" value="1"/>
</dbReference>
<dbReference type="NCBIfam" id="TIGR03930">
    <property type="entry name" value="WXG100_ESAT6"/>
    <property type="match status" value="1"/>
</dbReference>
<proteinExistence type="inferred from homology"/>
<name>A0AAU2GXQ4_9ACTN</name>
<dbReference type="Pfam" id="PF06013">
    <property type="entry name" value="WXG100"/>
    <property type="match status" value="1"/>
</dbReference>